<evidence type="ECO:0008006" key="4">
    <source>
        <dbReference type="Google" id="ProtNLM"/>
    </source>
</evidence>
<feature type="transmembrane region" description="Helical" evidence="1">
    <location>
        <begin position="286"/>
        <end position="306"/>
    </location>
</feature>
<keyword evidence="1" id="KW-0812">Transmembrane</keyword>
<dbReference type="EMBL" id="JEMA01000957">
    <property type="protein sequence ID" value="KYF63891.1"/>
    <property type="molecule type" value="Genomic_DNA"/>
</dbReference>
<name>A0A150Q7D9_SORCE</name>
<protein>
    <recommendedName>
        <fullName evidence="4">PEGA domain-containing protein</fullName>
    </recommendedName>
</protein>
<organism evidence="2 3">
    <name type="scientific">Sorangium cellulosum</name>
    <name type="common">Polyangium cellulosum</name>
    <dbReference type="NCBI Taxonomy" id="56"/>
    <lineage>
        <taxon>Bacteria</taxon>
        <taxon>Pseudomonadati</taxon>
        <taxon>Myxococcota</taxon>
        <taxon>Polyangia</taxon>
        <taxon>Polyangiales</taxon>
        <taxon>Polyangiaceae</taxon>
        <taxon>Sorangium</taxon>
    </lineage>
</organism>
<dbReference type="Proteomes" id="UP000075260">
    <property type="component" value="Unassembled WGS sequence"/>
</dbReference>
<keyword evidence="1" id="KW-0472">Membrane</keyword>
<dbReference type="AlphaFoldDB" id="A0A150Q7D9"/>
<dbReference type="Gene3D" id="1.25.40.10">
    <property type="entry name" value="Tetratricopeptide repeat domain"/>
    <property type="match status" value="1"/>
</dbReference>
<reference evidence="2 3" key="1">
    <citation type="submission" date="2014-02" db="EMBL/GenBank/DDBJ databases">
        <title>The small core and large imbalanced accessory genome model reveals a collaborative survival strategy of Sorangium cellulosum strains in nature.</title>
        <authorList>
            <person name="Han K."/>
            <person name="Peng R."/>
            <person name="Blom J."/>
            <person name="Li Y.-Z."/>
        </authorList>
    </citation>
    <scope>NUCLEOTIDE SEQUENCE [LARGE SCALE GENOMIC DNA]</scope>
    <source>
        <strain evidence="2 3">So0008-312</strain>
    </source>
</reference>
<gene>
    <name evidence="2" type="ORF">BE15_09970</name>
</gene>
<evidence type="ECO:0000256" key="1">
    <source>
        <dbReference type="SAM" id="Phobius"/>
    </source>
</evidence>
<evidence type="ECO:0000313" key="2">
    <source>
        <dbReference type="EMBL" id="KYF63891.1"/>
    </source>
</evidence>
<accession>A0A150Q7D9</accession>
<sequence length="332" mass="33565">MSSDTLAETMTPLHERSRVRRGRGGMARLCAIGAGLTAAIAGGSAARAEDKAGAVALFREAGALIDAGQPARACPRYEESLRLYDSSNTRYFLADCYERIGKMASAWAHFLEVAARVRASGDRAKEAKARERAAAVLPKVSRLTVVVGAASAPGLEVKRDGTPVGAGQWGVPMPVDAGIHVVEASAPGKRTWTARVEVAPGGATSTLVVGPLEDDPASGDAGGAGAPRRTLALVTGGAGVVAVGVGTALAFAARSTFDESSAFCNGDRCDRRGMDIRDSAVARANVATVVFGVGLAAIAGGGVLWLTAKSPAKGASIGLAPAVGGALVRGSF</sequence>
<proteinExistence type="predicted"/>
<dbReference type="InterPro" id="IPR011990">
    <property type="entry name" value="TPR-like_helical_dom_sf"/>
</dbReference>
<comment type="caution">
    <text evidence="2">The sequence shown here is derived from an EMBL/GenBank/DDBJ whole genome shotgun (WGS) entry which is preliminary data.</text>
</comment>
<keyword evidence="1" id="KW-1133">Transmembrane helix</keyword>
<evidence type="ECO:0000313" key="3">
    <source>
        <dbReference type="Proteomes" id="UP000075260"/>
    </source>
</evidence>
<dbReference type="SUPFAM" id="SSF48452">
    <property type="entry name" value="TPR-like"/>
    <property type="match status" value="1"/>
</dbReference>